<evidence type="ECO:0000256" key="1">
    <source>
        <dbReference type="SAM" id="MobiDB-lite"/>
    </source>
</evidence>
<protein>
    <submittedName>
        <fullName evidence="2">Uncharacterized protein</fullName>
    </submittedName>
</protein>
<dbReference type="Proteomes" id="UP001307889">
    <property type="component" value="Chromosome 1"/>
</dbReference>
<gene>
    <name evidence="2" type="ORF">NTJ_02499</name>
</gene>
<evidence type="ECO:0000313" key="2">
    <source>
        <dbReference type="EMBL" id="BES89691.1"/>
    </source>
</evidence>
<accession>A0ABN7ABK3</accession>
<evidence type="ECO:0000313" key="3">
    <source>
        <dbReference type="Proteomes" id="UP001307889"/>
    </source>
</evidence>
<name>A0ABN7ABK3_9HEMI</name>
<sequence>MNGRRQRPTIREIARILSSRQTERLFSRRDPNVFGCRCGIAVLKSEGGGGGAASRITRRRWESGALGEGELDSAGWSGDEGEGAYLSPASPGLQSEASSARHPSISYLSAPAAPSRV</sequence>
<proteinExistence type="predicted"/>
<reference evidence="2 3" key="1">
    <citation type="submission" date="2023-09" db="EMBL/GenBank/DDBJ databases">
        <title>Nesidiocoris tenuis whole genome shotgun sequence.</title>
        <authorList>
            <person name="Shibata T."/>
            <person name="Shimoda M."/>
            <person name="Kobayashi T."/>
            <person name="Uehara T."/>
        </authorList>
    </citation>
    <scope>NUCLEOTIDE SEQUENCE [LARGE SCALE GENOMIC DNA]</scope>
    <source>
        <strain evidence="2 3">Japan</strain>
    </source>
</reference>
<feature type="region of interest" description="Disordered" evidence="1">
    <location>
        <begin position="63"/>
        <end position="117"/>
    </location>
</feature>
<organism evidence="2 3">
    <name type="scientific">Nesidiocoris tenuis</name>
    <dbReference type="NCBI Taxonomy" id="355587"/>
    <lineage>
        <taxon>Eukaryota</taxon>
        <taxon>Metazoa</taxon>
        <taxon>Ecdysozoa</taxon>
        <taxon>Arthropoda</taxon>
        <taxon>Hexapoda</taxon>
        <taxon>Insecta</taxon>
        <taxon>Pterygota</taxon>
        <taxon>Neoptera</taxon>
        <taxon>Paraneoptera</taxon>
        <taxon>Hemiptera</taxon>
        <taxon>Heteroptera</taxon>
        <taxon>Panheteroptera</taxon>
        <taxon>Cimicomorpha</taxon>
        <taxon>Miridae</taxon>
        <taxon>Dicyphina</taxon>
        <taxon>Nesidiocoris</taxon>
    </lineage>
</organism>
<dbReference type="EMBL" id="AP028909">
    <property type="protein sequence ID" value="BES89691.1"/>
    <property type="molecule type" value="Genomic_DNA"/>
</dbReference>
<keyword evidence="3" id="KW-1185">Reference proteome</keyword>